<dbReference type="STRING" id="333138.LQ50_10485"/>
<evidence type="ECO:0000313" key="1">
    <source>
        <dbReference type="EMBL" id="KHF40168.1"/>
    </source>
</evidence>
<dbReference type="SUPFAM" id="SSF53254">
    <property type="entry name" value="Phosphoglycerate mutase-like"/>
    <property type="match status" value="1"/>
</dbReference>
<dbReference type="Pfam" id="PF00300">
    <property type="entry name" value="His_Phos_1"/>
    <property type="match status" value="1"/>
</dbReference>
<comment type="caution">
    <text evidence="1">The sequence shown here is derived from an EMBL/GenBank/DDBJ whole genome shotgun (WGS) entry which is preliminary data.</text>
</comment>
<dbReference type="Gene3D" id="3.40.50.1240">
    <property type="entry name" value="Phosphoglycerate mutase-like"/>
    <property type="match status" value="1"/>
</dbReference>
<dbReference type="RefSeq" id="WP_034628701.1">
    <property type="nucleotide sequence ID" value="NZ_JRJU01000011.1"/>
</dbReference>
<dbReference type="eggNOG" id="COG0406">
    <property type="taxonomic scope" value="Bacteria"/>
</dbReference>
<gene>
    <name evidence="1" type="ORF">LQ50_10485</name>
</gene>
<accession>A0A0B0IC50</accession>
<dbReference type="InterPro" id="IPR013078">
    <property type="entry name" value="His_Pase_superF_clade-1"/>
</dbReference>
<evidence type="ECO:0000313" key="2">
    <source>
        <dbReference type="Proteomes" id="UP000030832"/>
    </source>
</evidence>
<dbReference type="Proteomes" id="UP000030832">
    <property type="component" value="Unassembled WGS sequence"/>
</dbReference>
<keyword evidence="2" id="KW-1185">Reference proteome</keyword>
<sequence length="179" mass="21134">MKVGLIRHFKVERGYPNKWVTSKDLINWIREYDQSEVVENEIHLGDVKWQRCYSSDLSRAVKTAQKAYKDDIIYLEELREVQLNPVIRGNVRLPLFVHLLFIRGAWLLEHKSQIDPKKDVIKRINKTLDEILRSNEEVLIVGHGGIMMFMSRELKRRGFKGPTLRRPANGKLYIYDNMV</sequence>
<dbReference type="EMBL" id="JRJU01000011">
    <property type="protein sequence ID" value="KHF40168.1"/>
    <property type="molecule type" value="Genomic_DNA"/>
</dbReference>
<organism evidence="1 2">
    <name type="scientific">Halalkalibacter okhensis</name>
    <dbReference type="NCBI Taxonomy" id="333138"/>
    <lineage>
        <taxon>Bacteria</taxon>
        <taxon>Bacillati</taxon>
        <taxon>Bacillota</taxon>
        <taxon>Bacilli</taxon>
        <taxon>Bacillales</taxon>
        <taxon>Bacillaceae</taxon>
        <taxon>Halalkalibacter</taxon>
    </lineage>
</organism>
<dbReference type="OrthoDB" id="1680942at2"/>
<dbReference type="InterPro" id="IPR029033">
    <property type="entry name" value="His_PPase_superfam"/>
</dbReference>
<proteinExistence type="predicted"/>
<name>A0A0B0IC50_9BACI</name>
<protein>
    <submittedName>
        <fullName evidence="1">Phosphoglycerate mutase</fullName>
    </submittedName>
</protein>
<reference evidence="1 2" key="1">
    <citation type="submission" date="2014-09" db="EMBL/GenBank/DDBJ databases">
        <title>Genome sequencing and annotation of Bacillus Okhensis strain Kh10-101T.</title>
        <authorList>
            <person name="Prakash J.S."/>
        </authorList>
    </citation>
    <scope>NUCLEOTIDE SEQUENCE [LARGE SCALE GENOMIC DNA]</scope>
    <source>
        <strain evidence="2">Kh10-101T</strain>
    </source>
</reference>
<dbReference type="AlphaFoldDB" id="A0A0B0IC50"/>